<dbReference type="PROSITE" id="PS50967">
    <property type="entry name" value="HRDC"/>
    <property type="match status" value="1"/>
</dbReference>
<dbReference type="InterPro" id="IPR002121">
    <property type="entry name" value="HRDC_dom"/>
</dbReference>
<sequence>MTLIADSDALRALCDRLSKAEYITVDTEFMRDRTYWPGLCLIQVAGPDEAWCIDPLAPGMDLTPLFDLMRDESVLKVFHAARQDLEIFYRAMGAFPKPLFDTQIAAMVCGFGDSVGYETLATKLAKARIDKSMRFTDWGRRPLTEKQLNYALADVTHLRVVYDKLRKRLEKTGRAHWLTEEMDALVAPEKYTFDPDAAWQRMKPRTKSPRFLAVLKEVAAWREREAQTKDMPRQRVLKDEAILEIAAHGPKTVEELARVRALTRNTAEGRLGKEILEAVERGKAVPEAEAPRMAPKRELPPGAGPAIDLLKVLLKMRCEENDVAQKLVANMDDLELIALDDDAPVAALHGWRRELFGEDALKLKRGELALALEGEAVVARPVPAAENAEG</sequence>
<dbReference type="STRING" id="1238182.C882_0421"/>
<dbReference type="SMART" id="SM00341">
    <property type="entry name" value="HRDC"/>
    <property type="match status" value="1"/>
</dbReference>
<organism evidence="8 9">
    <name type="scientific">Caenispirillum salinarum AK4</name>
    <dbReference type="NCBI Taxonomy" id="1238182"/>
    <lineage>
        <taxon>Bacteria</taxon>
        <taxon>Pseudomonadati</taxon>
        <taxon>Pseudomonadota</taxon>
        <taxon>Alphaproteobacteria</taxon>
        <taxon>Rhodospirillales</taxon>
        <taxon>Novispirillaceae</taxon>
        <taxon>Caenispirillum</taxon>
    </lineage>
</organism>
<dbReference type="OrthoDB" id="9800549at2"/>
<evidence type="ECO:0000313" key="8">
    <source>
        <dbReference type="EMBL" id="EKV29598.1"/>
    </source>
</evidence>
<evidence type="ECO:0000313" key="9">
    <source>
        <dbReference type="Proteomes" id="UP000009881"/>
    </source>
</evidence>
<reference evidence="8 9" key="1">
    <citation type="journal article" date="2013" name="Genome Announc.">
        <title>Draft Genome Sequence of an Alphaproteobacterium, Caenispirillum salinarum AK4(T), Isolated from a Solar Saltern.</title>
        <authorList>
            <person name="Khatri I."/>
            <person name="Singh A."/>
            <person name="Korpole S."/>
            <person name="Pinnaka A.K."/>
            <person name="Subramanian S."/>
        </authorList>
    </citation>
    <scope>NUCLEOTIDE SEQUENCE [LARGE SCALE GENOMIC DNA]</scope>
    <source>
        <strain evidence="8 9">AK4</strain>
    </source>
</reference>
<dbReference type="SMART" id="SM00474">
    <property type="entry name" value="35EXOc"/>
    <property type="match status" value="1"/>
</dbReference>
<gene>
    <name evidence="6" type="primary">rnd</name>
    <name evidence="8" type="ORF">C882_0421</name>
</gene>
<dbReference type="PANTHER" id="PTHR47649">
    <property type="entry name" value="RIBONUCLEASE D"/>
    <property type="match status" value="1"/>
</dbReference>
<evidence type="ECO:0000259" key="7">
    <source>
        <dbReference type="PROSITE" id="PS50967"/>
    </source>
</evidence>
<evidence type="ECO:0000256" key="5">
    <source>
        <dbReference type="ARBA" id="ARBA00022839"/>
    </source>
</evidence>
<dbReference type="CDD" id="cd06142">
    <property type="entry name" value="RNaseD_exo"/>
    <property type="match status" value="1"/>
</dbReference>
<keyword evidence="1 6" id="KW-0963">Cytoplasm</keyword>
<dbReference type="SUPFAM" id="SSF47819">
    <property type="entry name" value="HRDC-like"/>
    <property type="match status" value="2"/>
</dbReference>
<dbReference type="PANTHER" id="PTHR47649:SF1">
    <property type="entry name" value="RIBONUCLEASE D"/>
    <property type="match status" value="1"/>
</dbReference>
<dbReference type="InterPro" id="IPR002562">
    <property type="entry name" value="3'-5'_exonuclease_dom"/>
</dbReference>
<dbReference type="RefSeq" id="WP_009541079.1">
    <property type="nucleotide sequence ID" value="NZ_ANHY01000012.1"/>
</dbReference>
<proteinExistence type="inferred from homology"/>
<dbReference type="EC" id="3.1.13.5" evidence="6"/>
<protein>
    <recommendedName>
        <fullName evidence="6">Ribonuclease D</fullName>
        <shortName evidence="6">RNase D</shortName>
        <ecNumber evidence="6">3.1.13.5</ecNumber>
    </recommendedName>
</protein>
<evidence type="ECO:0000256" key="4">
    <source>
        <dbReference type="ARBA" id="ARBA00022801"/>
    </source>
</evidence>
<dbReference type="Proteomes" id="UP000009881">
    <property type="component" value="Unassembled WGS sequence"/>
</dbReference>
<dbReference type="HAMAP" id="MF_01899">
    <property type="entry name" value="RNase_D"/>
    <property type="match status" value="1"/>
</dbReference>
<dbReference type="InterPro" id="IPR044876">
    <property type="entry name" value="HRDC_dom_sf"/>
</dbReference>
<dbReference type="GO" id="GO:0042780">
    <property type="term" value="P:tRNA 3'-end processing"/>
    <property type="evidence" value="ECO:0007669"/>
    <property type="project" value="UniProtKB-UniRule"/>
</dbReference>
<keyword evidence="5 6" id="KW-0269">Exonuclease</keyword>
<accession>K9HGM7</accession>
<keyword evidence="9" id="KW-1185">Reference proteome</keyword>
<name>K9HGM7_9PROT</name>
<comment type="catalytic activity">
    <reaction evidence="6">
        <text>Exonucleolytic cleavage that removes extra residues from the 3'-terminus of tRNA to produce 5'-mononucleotides.</text>
        <dbReference type="EC" id="3.1.13.5"/>
    </reaction>
</comment>
<keyword evidence="2 6" id="KW-0819">tRNA processing</keyword>
<feature type="domain" description="HRDC" evidence="7">
    <location>
        <begin position="208"/>
        <end position="289"/>
    </location>
</feature>
<dbReference type="Gene3D" id="3.30.420.10">
    <property type="entry name" value="Ribonuclease H-like superfamily/Ribonuclease H"/>
    <property type="match status" value="1"/>
</dbReference>
<dbReference type="InterPro" id="IPR036397">
    <property type="entry name" value="RNaseH_sf"/>
</dbReference>
<dbReference type="InterPro" id="IPR012337">
    <property type="entry name" value="RNaseH-like_sf"/>
</dbReference>
<dbReference type="InterPro" id="IPR010997">
    <property type="entry name" value="HRDC-like_sf"/>
</dbReference>
<comment type="similarity">
    <text evidence="6">Belongs to the RNase D family.</text>
</comment>
<dbReference type="GO" id="GO:0005737">
    <property type="term" value="C:cytoplasm"/>
    <property type="evidence" value="ECO:0007669"/>
    <property type="project" value="UniProtKB-SubCell"/>
</dbReference>
<comment type="cofactor">
    <cofactor evidence="6">
        <name>a divalent metal cation</name>
        <dbReference type="ChEBI" id="CHEBI:60240"/>
    </cofactor>
</comment>
<dbReference type="GO" id="GO:0008408">
    <property type="term" value="F:3'-5' exonuclease activity"/>
    <property type="evidence" value="ECO:0007669"/>
    <property type="project" value="InterPro"/>
</dbReference>
<dbReference type="Gene3D" id="1.10.150.80">
    <property type="entry name" value="HRDC domain"/>
    <property type="match status" value="1"/>
</dbReference>
<dbReference type="InterPro" id="IPR051086">
    <property type="entry name" value="RNase_D-like"/>
</dbReference>
<comment type="function">
    <text evidence="6">Exonuclease involved in the 3' processing of various precursor tRNAs. Initiates hydrolysis at the 3'-terminus of an RNA molecule and releases 5'-mononucleotides.</text>
</comment>
<comment type="subcellular location">
    <subcellularLocation>
        <location evidence="6">Cytoplasm</location>
    </subcellularLocation>
</comment>
<dbReference type="GO" id="GO:0003676">
    <property type="term" value="F:nucleic acid binding"/>
    <property type="evidence" value="ECO:0007669"/>
    <property type="project" value="InterPro"/>
</dbReference>
<dbReference type="GO" id="GO:0033890">
    <property type="term" value="F:ribonuclease D activity"/>
    <property type="evidence" value="ECO:0007669"/>
    <property type="project" value="UniProtKB-UniRule"/>
</dbReference>
<dbReference type="eggNOG" id="COG0349">
    <property type="taxonomic scope" value="Bacteria"/>
</dbReference>
<comment type="caution">
    <text evidence="8">The sequence shown here is derived from an EMBL/GenBank/DDBJ whole genome shotgun (WGS) entry which is preliminary data.</text>
</comment>
<dbReference type="Pfam" id="PF00570">
    <property type="entry name" value="HRDC"/>
    <property type="match status" value="1"/>
</dbReference>
<keyword evidence="3 6" id="KW-0540">Nuclease</keyword>
<keyword evidence="4 6" id="KW-0378">Hydrolase</keyword>
<dbReference type="NCBIfam" id="TIGR01388">
    <property type="entry name" value="rnd"/>
    <property type="match status" value="1"/>
</dbReference>
<evidence type="ECO:0000256" key="1">
    <source>
        <dbReference type="ARBA" id="ARBA00022490"/>
    </source>
</evidence>
<dbReference type="GO" id="GO:0000166">
    <property type="term" value="F:nucleotide binding"/>
    <property type="evidence" value="ECO:0007669"/>
    <property type="project" value="InterPro"/>
</dbReference>
<dbReference type="SUPFAM" id="SSF53098">
    <property type="entry name" value="Ribonuclease H-like"/>
    <property type="match status" value="1"/>
</dbReference>
<evidence type="ECO:0000256" key="3">
    <source>
        <dbReference type="ARBA" id="ARBA00022722"/>
    </source>
</evidence>
<dbReference type="Pfam" id="PF01612">
    <property type="entry name" value="DNA_pol_A_exo1"/>
    <property type="match status" value="1"/>
</dbReference>
<dbReference type="InterPro" id="IPR006292">
    <property type="entry name" value="RNase_D"/>
</dbReference>
<dbReference type="AlphaFoldDB" id="K9HGM7"/>
<evidence type="ECO:0000256" key="6">
    <source>
        <dbReference type="HAMAP-Rule" id="MF_01899"/>
    </source>
</evidence>
<dbReference type="PATRIC" id="fig|1238182.3.peg.2636"/>
<dbReference type="EMBL" id="ANHY01000012">
    <property type="protein sequence ID" value="EKV29598.1"/>
    <property type="molecule type" value="Genomic_DNA"/>
</dbReference>
<evidence type="ECO:0000256" key="2">
    <source>
        <dbReference type="ARBA" id="ARBA00022694"/>
    </source>
</evidence>